<dbReference type="EMBL" id="LAZR01016652">
    <property type="protein sequence ID" value="KKM03577.1"/>
    <property type="molecule type" value="Genomic_DNA"/>
</dbReference>
<gene>
    <name evidence="1" type="ORF">LCGC14_1772980</name>
</gene>
<sequence>WLQRHYGGSIHTRRPQAPNRCVVHDLTLCGPDVTELLQWILPFMIIKREEAEIAVQYPHWIRRGATVAVPIEVLQERQELAIQLLAQRESQKVY</sequence>
<comment type="caution">
    <text evidence="1">The sequence shown here is derived from an EMBL/GenBank/DDBJ whole genome shotgun (WGS) entry which is preliminary data.</text>
</comment>
<accession>A0A0F9HK50</accession>
<dbReference type="AlphaFoldDB" id="A0A0F9HK50"/>
<name>A0A0F9HK50_9ZZZZ</name>
<reference evidence="1" key="1">
    <citation type="journal article" date="2015" name="Nature">
        <title>Complex archaea that bridge the gap between prokaryotes and eukaryotes.</title>
        <authorList>
            <person name="Spang A."/>
            <person name="Saw J.H."/>
            <person name="Jorgensen S.L."/>
            <person name="Zaremba-Niedzwiedzka K."/>
            <person name="Martijn J."/>
            <person name="Lind A.E."/>
            <person name="van Eijk R."/>
            <person name="Schleper C."/>
            <person name="Guy L."/>
            <person name="Ettema T.J."/>
        </authorList>
    </citation>
    <scope>NUCLEOTIDE SEQUENCE</scope>
</reference>
<protein>
    <submittedName>
        <fullName evidence="1">Uncharacterized protein</fullName>
    </submittedName>
</protein>
<organism evidence="1">
    <name type="scientific">marine sediment metagenome</name>
    <dbReference type="NCBI Taxonomy" id="412755"/>
    <lineage>
        <taxon>unclassified sequences</taxon>
        <taxon>metagenomes</taxon>
        <taxon>ecological metagenomes</taxon>
    </lineage>
</organism>
<proteinExistence type="predicted"/>
<feature type="non-terminal residue" evidence="1">
    <location>
        <position position="1"/>
    </location>
</feature>
<evidence type="ECO:0000313" key="1">
    <source>
        <dbReference type="EMBL" id="KKM03577.1"/>
    </source>
</evidence>